<dbReference type="Pfam" id="PF19736">
    <property type="entry name" value="DUF6226"/>
    <property type="match status" value="1"/>
</dbReference>
<gene>
    <name evidence="1" type="ORF">O6R08_11220</name>
</gene>
<proteinExistence type="predicted"/>
<dbReference type="InterPro" id="IPR045773">
    <property type="entry name" value="DUF6226"/>
</dbReference>
<protein>
    <submittedName>
        <fullName evidence="1">DUF6226 family protein</fullName>
    </submittedName>
</protein>
<dbReference type="RefSeq" id="WP_271418166.1">
    <property type="nucleotide sequence ID" value="NZ_CP115668.1"/>
</dbReference>
<evidence type="ECO:0000313" key="1">
    <source>
        <dbReference type="EMBL" id="WCC79983.1"/>
    </source>
</evidence>
<dbReference type="Proteomes" id="UP001212097">
    <property type="component" value="Chromosome"/>
</dbReference>
<accession>A0ABY7R033</accession>
<name>A0ABY7R033_9ACTN</name>
<keyword evidence="2" id="KW-1185">Reference proteome</keyword>
<sequence length="223" mass="24241">MTTIADVRTEVDRVFDALNAPSWPDPHAGNSIAAEEEYSRVTDPQRYRVLMLRLQAWQQALSTLCDVDVDTMSQGEDRLQQRWSSPHADTLPLHVSVVTFDQVPFVGLSVTCDADPFDIVPECACDACDCGSDDLLAVLDDDMTALVDGSLVVIVAPSAADRSAFRLVATARRCALEWGGDGPAPLSEPEAVVDAIRSGDDPLLPEGCVVLHGKPWLSHTWLR</sequence>
<evidence type="ECO:0000313" key="2">
    <source>
        <dbReference type="Proteomes" id="UP001212097"/>
    </source>
</evidence>
<dbReference type="EMBL" id="CP115668">
    <property type="protein sequence ID" value="WCC79983.1"/>
    <property type="molecule type" value="Genomic_DNA"/>
</dbReference>
<organism evidence="1 2">
    <name type="scientific">Cutibacterium equinum</name>
    <dbReference type="NCBI Taxonomy" id="3016342"/>
    <lineage>
        <taxon>Bacteria</taxon>
        <taxon>Bacillati</taxon>
        <taxon>Actinomycetota</taxon>
        <taxon>Actinomycetes</taxon>
        <taxon>Propionibacteriales</taxon>
        <taxon>Propionibacteriaceae</taxon>
        <taxon>Cutibacterium</taxon>
    </lineage>
</organism>
<reference evidence="1 2" key="1">
    <citation type="submission" date="2023-06" db="EMBL/GenBank/DDBJ databases">
        <title>The Gram-positive Non-spore-bearing Anaerobic Bacilli of Human Feces.</title>
        <authorList>
            <person name="Eggerth A.H."/>
        </authorList>
    </citation>
    <scope>NUCLEOTIDE SEQUENCE [LARGE SCALE GENOMIC DNA]</scope>
    <source>
        <strain evidence="1 2">CBA3108</strain>
    </source>
</reference>